<sequence>MELDVVAKKKLQILSITTAALLALTACGDNGDEDSNGEDQDAEQNAEGSEGDEEAETSDEENTSDEDAEASEDSEDTDEGEDDAEDDGTEEDSADAAGPPEWDELSTSAGDAIDAAESVDMHVTAPYAGAISPSAEEDYSDVEIGDTMTQHLVGEVHGNSTYTESVGDTETTYHFQGANTILVTLEDEIAAAEEQGNAVPFTAEDVDGDYVDYSEELGGQLNFANFISETHAAMLEFNAPEGEEDTRDGEDVWVYTEGDNEAVFLADENAPLPVTLTIQAGGDTYEFEYSDWDSAEVPDDISDEEIASQADLDAAAQQ</sequence>
<keyword evidence="3" id="KW-1185">Reference proteome</keyword>
<name>A0ABU2DVA8_9MICC</name>
<accession>A0ABU2DVA8</accession>
<feature type="region of interest" description="Disordered" evidence="1">
    <location>
        <begin position="27"/>
        <end position="107"/>
    </location>
</feature>
<protein>
    <recommendedName>
        <fullName evidence="4">DUF2092 domain-containing protein</fullName>
    </recommendedName>
</protein>
<comment type="caution">
    <text evidence="2">The sequence shown here is derived from an EMBL/GenBank/DDBJ whole genome shotgun (WGS) entry which is preliminary data.</text>
</comment>
<dbReference type="EMBL" id="JAVKGR010000030">
    <property type="protein sequence ID" value="MDR8020444.1"/>
    <property type="molecule type" value="Genomic_DNA"/>
</dbReference>
<proteinExistence type="predicted"/>
<dbReference type="Proteomes" id="UP001251870">
    <property type="component" value="Unassembled WGS sequence"/>
</dbReference>
<evidence type="ECO:0000313" key="3">
    <source>
        <dbReference type="Proteomes" id="UP001251870"/>
    </source>
</evidence>
<organism evidence="2 3">
    <name type="scientific">Nesterenkonia aerolata</name>
    <dbReference type="NCBI Taxonomy" id="3074079"/>
    <lineage>
        <taxon>Bacteria</taxon>
        <taxon>Bacillati</taxon>
        <taxon>Actinomycetota</taxon>
        <taxon>Actinomycetes</taxon>
        <taxon>Micrococcales</taxon>
        <taxon>Micrococcaceae</taxon>
        <taxon>Nesterenkonia</taxon>
    </lineage>
</organism>
<evidence type="ECO:0000256" key="1">
    <source>
        <dbReference type="SAM" id="MobiDB-lite"/>
    </source>
</evidence>
<dbReference type="RefSeq" id="WP_310549424.1">
    <property type="nucleotide sequence ID" value="NZ_JAVKGR010000030.1"/>
</dbReference>
<reference evidence="2 3" key="1">
    <citation type="submission" date="2023-09" db="EMBL/GenBank/DDBJ databases">
        <title>Description of three actinobacteria isolated from air of manufacturing shop in a pharmaceutical factory.</title>
        <authorList>
            <person name="Zhang D.-F."/>
        </authorList>
    </citation>
    <scope>NUCLEOTIDE SEQUENCE [LARGE SCALE GENOMIC DNA]</scope>
    <source>
        <strain evidence="2 3">LY-0111</strain>
    </source>
</reference>
<evidence type="ECO:0000313" key="2">
    <source>
        <dbReference type="EMBL" id="MDR8020444.1"/>
    </source>
</evidence>
<gene>
    <name evidence="2" type="ORF">RIL96_12835</name>
</gene>
<evidence type="ECO:0008006" key="4">
    <source>
        <dbReference type="Google" id="ProtNLM"/>
    </source>
</evidence>
<feature type="compositionally biased region" description="Acidic residues" evidence="1">
    <location>
        <begin position="30"/>
        <end position="94"/>
    </location>
</feature>